<gene>
    <name evidence="2" type="ORF">ABLO99_06360</name>
</gene>
<reference evidence="2" key="1">
    <citation type="submission" date="2024-06" db="EMBL/GenBank/DDBJ databases">
        <authorList>
            <person name="Dussert Y."/>
            <person name="Peccoud J."/>
            <person name="Pigeault R."/>
        </authorList>
    </citation>
    <scope>NUCLEOTIDE SEQUENCE</scope>
    <source>
        <strain evidence="2">WArc</strain>
    </source>
</reference>
<keyword evidence="1" id="KW-0175">Coiled coil</keyword>
<accession>A0AAU7Q1L5</accession>
<evidence type="ECO:0000256" key="1">
    <source>
        <dbReference type="SAM" id="Coils"/>
    </source>
</evidence>
<evidence type="ECO:0000313" key="2">
    <source>
        <dbReference type="EMBL" id="XBS66812.1"/>
    </source>
</evidence>
<protein>
    <recommendedName>
        <fullName evidence="3">MgtE intracellular N domain protein</fullName>
    </recommendedName>
</protein>
<dbReference type="RefSeq" id="WP_349967276.1">
    <property type="nucleotide sequence ID" value="NZ_CP157942.1"/>
</dbReference>
<organism evidence="2">
    <name type="scientific">Wolbachia endosymbiont of Armadillidium arcangelii</name>
    <dbReference type="NCBI Taxonomy" id="3158571"/>
    <lineage>
        <taxon>Bacteria</taxon>
        <taxon>Pseudomonadati</taxon>
        <taxon>Pseudomonadota</taxon>
        <taxon>Alphaproteobacteria</taxon>
        <taxon>Rickettsiales</taxon>
        <taxon>Anaplasmataceae</taxon>
        <taxon>Wolbachieae</taxon>
        <taxon>Wolbachia</taxon>
    </lineage>
</organism>
<proteinExistence type="predicted"/>
<evidence type="ECO:0008006" key="3">
    <source>
        <dbReference type="Google" id="ProtNLM"/>
    </source>
</evidence>
<dbReference type="AlphaFoldDB" id="A0AAU7Q1L5"/>
<feature type="coiled-coil region" evidence="1">
    <location>
        <begin position="537"/>
        <end position="568"/>
    </location>
</feature>
<sequence length="606" mass="68583">MSGEKHIFKIVPGDQISDINGISIFEGVPRSFHGDRGYIEHSEYNLAKVNFEALDDESKFIELSLPLQMCQIKRTTVYNGKYTKEMLCLKEDGEKLNLCTIKQDKHVDDSDKDFARVELEEVPSPIKGKSYSLSIFDKESGECCIKSKIRTDSSFDFESAKKSLSDTNNFSILSDPAREEILAVIPEFKGGIMSYYPFTSVYDQTNNKIASIPGLSLAYFNGNLVDIKMLLLQGSFCIFVAPQECEYITLEGSGNDYQLYLSDSRGNPVEDENPQTPTFLVESIVLNNSILYNDYSNLKEIISSNIFTKFFIKDLTENQLKTFANALSNEQLQILVQNLTDNQLQALVDHLTNHQLQTLAQELNPEKLQIIVPILSGAQLGALVEDLRPEQVKEILPHLKVDQFKVLIKTLNNEQFTVLAKDLAEHHLTILSKELEGDQLKALVNSLQEEQLKDLVNKLDHEKLEAIAQDLTDSNKIQIIIKSLADNPDKLQAFARNMSNEQFKELLDNVGVEELKEIIHKLPYEKVTAVIGDLGNKDQSQAIIDSLKGKLDEQNEKLKEVYEKLEELLPPPVYSEALESLRSSPRISQDTNTEFIAVEEYAYHEI</sequence>
<dbReference type="SUPFAM" id="SSF158791">
    <property type="entry name" value="MgtE N-terminal domain-like"/>
    <property type="match status" value="1"/>
</dbReference>
<dbReference type="EMBL" id="CP157942">
    <property type="protein sequence ID" value="XBS66812.1"/>
    <property type="molecule type" value="Genomic_DNA"/>
</dbReference>
<name>A0AAU7Q1L5_9RICK</name>